<feature type="compositionally biased region" description="Polar residues" evidence="1">
    <location>
        <begin position="426"/>
        <end position="451"/>
    </location>
</feature>
<sequence length="505" mass="54596">MTSEAPNGADVMASQVTPSVSFERPTPGTVMLHKNELRICVEEEEVAGRPARPWAYWKAVEVQQPKPQEEPMEQQVRRQLSSRAMKLEQEVATGIFAAFVGNRSPRRQAQRSSFDAGSNGTNLGSSEKCTAAPGKVVSKELVVSKVNKSMFTVRSETRSTSQGTEQVVEILRRHGSNRAVQESALSRASAPLDKLERAFPSPLLSNADFAHSRSRSNRTDGSQSTMEDAAERITIRIEQYGGRGIAANFITRDGQHWSWSGSKLEASVLSPGKDSSDPQSLDALEGYDLVLRCSRGAEVIELATYSTESQVRNALGLFKPRTKPVPKPLPADGSVGPVAPPPARVLPLAMPIRGAPVPMGMREPQMPMRGIRGGPLLRAQSGVTGTPRQHGLWQHQRAAISNEVVVQVHSNAVSNARASILVNGRTTGNGRASVESSRGSMELGRSSQDEVSGNKKMGMLTLSEVESLDRDLVVLSLLAVMGSVRVQTVAGYRPELGKAIWGGWH</sequence>
<keyword evidence="3" id="KW-1185">Reference proteome</keyword>
<dbReference type="Proteomes" id="UP000242770">
    <property type="component" value="Unassembled WGS sequence"/>
</dbReference>
<feature type="region of interest" description="Disordered" evidence="1">
    <location>
        <begin position="106"/>
        <end position="129"/>
    </location>
</feature>
<feature type="region of interest" description="Disordered" evidence="1">
    <location>
        <begin position="1"/>
        <end position="27"/>
    </location>
</feature>
<organism evidence="2 3">
    <name type="scientific">Sporisorium scitamineum</name>
    <dbReference type="NCBI Taxonomy" id="49012"/>
    <lineage>
        <taxon>Eukaryota</taxon>
        <taxon>Fungi</taxon>
        <taxon>Dikarya</taxon>
        <taxon>Basidiomycota</taxon>
        <taxon>Ustilaginomycotina</taxon>
        <taxon>Ustilaginomycetes</taxon>
        <taxon>Ustilaginales</taxon>
        <taxon>Ustilaginaceae</taxon>
        <taxon>Sporisorium</taxon>
    </lineage>
</organism>
<reference evidence="3" key="1">
    <citation type="submission" date="2014-06" db="EMBL/GenBank/DDBJ databases">
        <authorList>
            <person name="Berkman P.J."/>
        </authorList>
    </citation>
    <scope>NUCLEOTIDE SEQUENCE [LARGE SCALE GENOMIC DNA]</scope>
</reference>
<evidence type="ECO:0000256" key="1">
    <source>
        <dbReference type="SAM" id="MobiDB-lite"/>
    </source>
</evidence>
<dbReference type="STRING" id="49012.A0A0F7SDW1"/>
<name>A0A0F7SDW1_9BASI</name>
<accession>A0A0F7SDW1</accession>
<evidence type="ECO:0000313" key="2">
    <source>
        <dbReference type="EMBL" id="CDW99523.1"/>
    </source>
</evidence>
<dbReference type="AlphaFoldDB" id="A0A0F7SDW1"/>
<feature type="region of interest" description="Disordered" evidence="1">
    <location>
        <begin position="426"/>
        <end position="452"/>
    </location>
</feature>
<evidence type="ECO:0000313" key="3">
    <source>
        <dbReference type="Proteomes" id="UP000242770"/>
    </source>
</evidence>
<feature type="compositionally biased region" description="Polar residues" evidence="1">
    <location>
        <begin position="110"/>
        <end position="128"/>
    </location>
</feature>
<protein>
    <submittedName>
        <fullName evidence="2">Uncharacterized protein</fullName>
    </submittedName>
</protein>
<dbReference type="EMBL" id="CCFA01004794">
    <property type="protein sequence ID" value="CDW99523.1"/>
    <property type="molecule type" value="Genomic_DNA"/>
</dbReference>
<proteinExistence type="predicted"/>
<gene>
    <name evidence="2" type="primary">SSCI78600.1</name>
</gene>